<comment type="similarity">
    <text evidence="5 15">Belongs to the class-IV pyridoxal-phosphate-dependent aminotransferase family.</text>
</comment>
<dbReference type="AlphaFoldDB" id="A0A098R1W5"/>
<evidence type="ECO:0000256" key="4">
    <source>
        <dbReference type="ARBA" id="ARBA00005072"/>
    </source>
</evidence>
<dbReference type="FunFam" id="3.30.470.10:FF:000004">
    <property type="entry name" value="Branched-chain-amino-acid aminotransferase"/>
    <property type="match status" value="1"/>
</dbReference>
<dbReference type="Proteomes" id="UP000277896">
    <property type="component" value="Chromosome"/>
</dbReference>
<dbReference type="InterPro" id="IPR005786">
    <property type="entry name" value="B_amino_transII"/>
</dbReference>
<dbReference type="SUPFAM" id="SSF56752">
    <property type="entry name" value="D-aminoacid aminotransferase-like PLP-dependent enzymes"/>
    <property type="match status" value="1"/>
</dbReference>
<evidence type="ECO:0000256" key="2">
    <source>
        <dbReference type="ARBA" id="ARBA00004824"/>
    </source>
</evidence>
<gene>
    <name evidence="20" type="primary">ilvE</name>
    <name evidence="19" type="ORF">LP667_10485</name>
    <name evidence="20" type="ORF">LPPLD21_02578</name>
</gene>
<dbReference type="PIRSF" id="PIRSF006468">
    <property type="entry name" value="BCAT1"/>
    <property type="match status" value="1"/>
</dbReference>
<dbReference type="GO" id="GO:0009097">
    <property type="term" value="P:isoleucine biosynthetic process"/>
    <property type="evidence" value="ECO:0007669"/>
    <property type="project" value="UniProtKB-UniPathway"/>
</dbReference>
<dbReference type="InterPro" id="IPR018300">
    <property type="entry name" value="Aminotrans_IV_CS"/>
</dbReference>
<dbReference type="GO" id="GO:0009098">
    <property type="term" value="P:L-leucine biosynthetic process"/>
    <property type="evidence" value="ECO:0007669"/>
    <property type="project" value="UniProtKB-UniPathway"/>
</dbReference>
<dbReference type="NCBIfam" id="NF009897">
    <property type="entry name" value="PRK13357.1"/>
    <property type="match status" value="1"/>
</dbReference>
<evidence type="ECO:0000256" key="1">
    <source>
        <dbReference type="ARBA" id="ARBA00001933"/>
    </source>
</evidence>
<dbReference type="Pfam" id="PF01063">
    <property type="entry name" value="Aminotran_4"/>
    <property type="match status" value="1"/>
</dbReference>
<dbReference type="RefSeq" id="WP_033611961.1">
    <property type="nucleotide sequence ID" value="NZ_BDOR01000019.1"/>
</dbReference>
<evidence type="ECO:0000256" key="9">
    <source>
        <dbReference type="ARBA" id="ARBA00022898"/>
    </source>
</evidence>
<dbReference type="NCBIfam" id="TIGR01123">
    <property type="entry name" value="ilvE_II"/>
    <property type="match status" value="1"/>
</dbReference>
<evidence type="ECO:0000256" key="16">
    <source>
        <dbReference type="RuleBase" id="RU004516"/>
    </source>
</evidence>
<evidence type="ECO:0000256" key="13">
    <source>
        <dbReference type="ARBA" id="ARBA00049229"/>
    </source>
</evidence>
<organism evidence="19 22">
    <name type="scientific">Lactiplantibacillus paraplantarum</name>
    <dbReference type="NCBI Taxonomy" id="60520"/>
    <lineage>
        <taxon>Bacteria</taxon>
        <taxon>Bacillati</taxon>
        <taxon>Bacillota</taxon>
        <taxon>Bacilli</taxon>
        <taxon>Lactobacillales</taxon>
        <taxon>Lactobacillaceae</taxon>
        <taxon>Lactiplantibacillus</taxon>
    </lineage>
</organism>
<dbReference type="EC" id="2.6.1.42" evidence="17"/>
<evidence type="ECO:0000256" key="18">
    <source>
        <dbReference type="RuleBase" id="RU004519"/>
    </source>
</evidence>
<comment type="pathway">
    <text evidence="3 18">Amino-acid biosynthesis; L-valine biosynthesis; L-valine from pyruvate: step 4/4.</text>
</comment>
<comment type="catalytic activity">
    <reaction evidence="12 17">
        <text>L-isoleucine + 2-oxoglutarate = (S)-3-methyl-2-oxopentanoate + L-glutamate</text>
        <dbReference type="Rhea" id="RHEA:24801"/>
        <dbReference type="ChEBI" id="CHEBI:16810"/>
        <dbReference type="ChEBI" id="CHEBI:29985"/>
        <dbReference type="ChEBI" id="CHEBI:35146"/>
        <dbReference type="ChEBI" id="CHEBI:58045"/>
        <dbReference type="EC" id="2.6.1.42"/>
    </reaction>
</comment>
<evidence type="ECO:0000256" key="12">
    <source>
        <dbReference type="ARBA" id="ARBA00048798"/>
    </source>
</evidence>
<comment type="pathway">
    <text evidence="4 18">Amino-acid biosynthesis; L-leucine biosynthesis; L-leucine from 3-methyl-2-oxobutanoate: step 4/4.</text>
</comment>
<evidence type="ECO:0000256" key="6">
    <source>
        <dbReference type="ARBA" id="ARBA00022576"/>
    </source>
</evidence>
<dbReference type="PANTHER" id="PTHR42825">
    <property type="entry name" value="AMINO ACID AMINOTRANSFERASE"/>
    <property type="match status" value="1"/>
</dbReference>
<comment type="cofactor">
    <cofactor evidence="1 16">
        <name>pyridoxal 5'-phosphate</name>
        <dbReference type="ChEBI" id="CHEBI:597326"/>
    </cofactor>
</comment>
<evidence type="ECO:0000313" key="22">
    <source>
        <dbReference type="Proteomes" id="UP000277896"/>
    </source>
</evidence>
<comment type="pathway">
    <text evidence="2 18">Amino-acid biosynthesis; L-isoleucine biosynthesis; L-isoleucine from 2-oxobutanoate: step 4/4.</text>
</comment>
<dbReference type="Proteomes" id="UP000236162">
    <property type="component" value="Unassembled WGS sequence"/>
</dbReference>
<name>A0A098R1W5_9LACO</name>
<reference evidence="20 21" key="1">
    <citation type="submission" date="2017-04" db="EMBL/GenBank/DDBJ databases">
        <title>In vitro and in silico characterization of Lactobacillus paraplantarum D2-1, a starter culture for soymilk fermentation.</title>
        <authorList>
            <person name="Endo A."/>
            <person name="Sasaki F."/>
            <person name="Maeno S."/>
            <person name="Kanesaki Y."/>
            <person name="Kubota E."/>
            <person name="Torres G.A."/>
            <person name="Tomita S."/>
            <person name="Nakagawa J."/>
        </authorList>
    </citation>
    <scope>NUCLEOTIDE SEQUENCE [LARGE SCALE GENOMIC DNA]</scope>
    <source>
        <strain evidence="20 21">D2-1</strain>
    </source>
</reference>
<dbReference type="InterPro" id="IPR001544">
    <property type="entry name" value="Aminotrans_IV"/>
</dbReference>
<reference evidence="19 22" key="2">
    <citation type="submission" date="2018-10" db="EMBL/GenBank/DDBJ databases">
        <title>Genome seuquencing of Lactobacillus species.</title>
        <authorList>
            <person name="Baek C."/>
            <person name="Yi H."/>
        </authorList>
    </citation>
    <scope>NUCLEOTIDE SEQUENCE [LARGE SCALE GENOMIC DNA]</scope>
    <source>
        <strain evidence="19 22">DSM 10667</strain>
    </source>
</reference>
<comment type="catalytic activity">
    <reaction evidence="13 17">
        <text>L-leucine + 2-oxoglutarate = 4-methyl-2-oxopentanoate + L-glutamate</text>
        <dbReference type="Rhea" id="RHEA:18321"/>
        <dbReference type="ChEBI" id="CHEBI:16810"/>
        <dbReference type="ChEBI" id="CHEBI:17865"/>
        <dbReference type="ChEBI" id="CHEBI:29985"/>
        <dbReference type="ChEBI" id="CHEBI:57427"/>
        <dbReference type="EC" id="2.6.1.42"/>
    </reaction>
</comment>
<dbReference type="EMBL" id="CP032744">
    <property type="protein sequence ID" value="AYJ39202.1"/>
    <property type="molecule type" value="Genomic_DNA"/>
</dbReference>
<evidence type="ECO:0000313" key="19">
    <source>
        <dbReference type="EMBL" id="AYJ39202.1"/>
    </source>
</evidence>
<dbReference type="InterPro" id="IPR036038">
    <property type="entry name" value="Aminotransferase-like"/>
</dbReference>
<evidence type="ECO:0000256" key="5">
    <source>
        <dbReference type="ARBA" id="ARBA00009320"/>
    </source>
</evidence>
<sequence length="342" mass="37948">MADVQLDWNNLGFEYRNLPYRYRAYWKDGAWYKKELTGDATLHISEGSTALHYGQQDFEGLKAYRTKDGSVQLFRPDRNAARMQTSCERLLMPQVPTDMFVDAVKQVVKANQDYVPPYGTGATLYLRPLMIGVGGNIGVHPAQEYIFTVFAMPVGSYFKGGMTPTNFTTSEYDRAAHKGTGAYKVGGNYAASLFPGQEAHTNGFSDCVYLDPVEHRKIEEVGSANFFGITKDGTFVTPKSPSILPSVTKYSLLYLAEHKFGMKTEQGDVYIDDLDRFAEAGACGTAAVISPIGGLEHQGKLHVFYSETEVGPVTKKLYDELTGIQFGDREAPEGWVQKVELD</sequence>
<keyword evidence="7 17" id="KW-0028">Amino-acid biosynthesis</keyword>
<evidence type="ECO:0000256" key="7">
    <source>
        <dbReference type="ARBA" id="ARBA00022605"/>
    </source>
</evidence>
<keyword evidence="8 17" id="KW-0808">Transferase</keyword>
<dbReference type="EMBL" id="BDOR01000019">
    <property type="protein sequence ID" value="GBF03023.1"/>
    <property type="molecule type" value="Genomic_DNA"/>
</dbReference>
<dbReference type="PROSITE" id="PS00770">
    <property type="entry name" value="AA_TRANSFER_CLASS_4"/>
    <property type="match status" value="1"/>
</dbReference>
<dbReference type="FunFam" id="3.20.10.10:FF:000006">
    <property type="entry name" value="Branched-chain amino acid aminotransferase"/>
    <property type="match status" value="1"/>
</dbReference>
<evidence type="ECO:0000256" key="17">
    <source>
        <dbReference type="RuleBase" id="RU004517"/>
    </source>
</evidence>
<dbReference type="eggNOG" id="COG0115">
    <property type="taxonomic scope" value="Bacteria"/>
</dbReference>
<evidence type="ECO:0000313" key="20">
    <source>
        <dbReference type="EMBL" id="GBF03023.1"/>
    </source>
</evidence>
<dbReference type="InterPro" id="IPR033939">
    <property type="entry name" value="BCAT_family"/>
</dbReference>
<dbReference type="GeneID" id="79807863"/>
<dbReference type="GO" id="GO:0009099">
    <property type="term" value="P:L-valine biosynthetic process"/>
    <property type="evidence" value="ECO:0007669"/>
    <property type="project" value="UniProtKB-UniPathway"/>
</dbReference>
<evidence type="ECO:0000256" key="14">
    <source>
        <dbReference type="PIRSR" id="PIRSR006468-1"/>
    </source>
</evidence>
<dbReference type="KEGG" id="lpx:ASU28_10315"/>
<accession>A0A098R1W5</accession>
<keyword evidence="10 17" id="KW-0100">Branched-chain amino acid biosynthesis</keyword>
<dbReference type="PANTHER" id="PTHR42825:SF2">
    <property type="entry name" value="BRANCHED-CHAIN-AMINO-ACID AMINOTRANSFERASE 3, CHLOROPLASTIC-RELATED"/>
    <property type="match status" value="1"/>
</dbReference>
<evidence type="ECO:0000256" key="11">
    <source>
        <dbReference type="ARBA" id="ARBA00048212"/>
    </source>
</evidence>
<dbReference type="GO" id="GO:0004084">
    <property type="term" value="F:branched-chain-amino-acid transaminase activity"/>
    <property type="evidence" value="ECO:0007669"/>
    <property type="project" value="UniProtKB-EC"/>
</dbReference>
<evidence type="ECO:0000256" key="15">
    <source>
        <dbReference type="RuleBase" id="RU004106"/>
    </source>
</evidence>
<evidence type="ECO:0000256" key="10">
    <source>
        <dbReference type="ARBA" id="ARBA00023304"/>
    </source>
</evidence>
<feature type="modified residue" description="N6-(pyridoxal phosphate)lysine" evidence="14">
    <location>
        <position position="184"/>
    </location>
</feature>
<comment type="catalytic activity">
    <reaction evidence="11 17">
        <text>L-valine + 2-oxoglutarate = 3-methyl-2-oxobutanoate + L-glutamate</text>
        <dbReference type="Rhea" id="RHEA:24813"/>
        <dbReference type="ChEBI" id="CHEBI:11851"/>
        <dbReference type="ChEBI" id="CHEBI:16810"/>
        <dbReference type="ChEBI" id="CHEBI:29985"/>
        <dbReference type="ChEBI" id="CHEBI:57762"/>
        <dbReference type="EC" id="2.6.1.42"/>
    </reaction>
</comment>
<dbReference type="Gene3D" id="3.20.10.10">
    <property type="entry name" value="D-amino Acid Aminotransferase, subunit A, domain 2"/>
    <property type="match status" value="1"/>
</dbReference>
<evidence type="ECO:0000256" key="8">
    <source>
        <dbReference type="ARBA" id="ARBA00022679"/>
    </source>
</evidence>
<keyword evidence="9 16" id="KW-0663">Pyridoxal phosphate</keyword>
<dbReference type="Gene3D" id="3.30.470.10">
    <property type="match status" value="1"/>
</dbReference>
<dbReference type="InterPro" id="IPR043132">
    <property type="entry name" value="BCAT-like_C"/>
</dbReference>
<evidence type="ECO:0000313" key="21">
    <source>
        <dbReference type="Proteomes" id="UP000236162"/>
    </source>
</evidence>
<evidence type="ECO:0000256" key="3">
    <source>
        <dbReference type="ARBA" id="ARBA00004931"/>
    </source>
</evidence>
<keyword evidence="21" id="KW-1185">Reference proteome</keyword>
<protein>
    <recommendedName>
        <fullName evidence="17">Branched-chain-amino-acid aminotransferase</fullName>
        <ecNumber evidence="17">2.6.1.42</ecNumber>
    </recommendedName>
</protein>
<proteinExistence type="inferred from homology"/>
<dbReference type="InterPro" id="IPR043131">
    <property type="entry name" value="BCAT-like_N"/>
</dbReference>
<keyword evidence="6 17" id="KW-0032">Aminotransferase</keyword>
<dbReference type="CDD" id="cd01557">
    <property type="entry name" value="BCAT_beta_family"/>
    <property type="match status" value="1"/>
</dbReference>